<organism evidence="2 3">
    <name type="scientific">Mangrovivirga cuniculi</name>
    <dbReference type="NCBI Taxonomy" id="2715131"/>
    <lineage>
        <taxon>Bacteria</taxon>
        <taxon>Pseudomonadati</taxon>
        <taxon>Bacteroidota</taxon>
        <taxon>Cytophagia</taxon>
        <taxon>Cytophagales</taxon>
        <taxon>Mangrovivirgaceae</taxon>
        <taxon>Mangrovivirga</taxon>
    </lineage>
</organism>
<dbReference type="OrthoDB" id="9788881at2"/>
<dbReference type="PANTHER" id="PTHR36966:SF1">
    <property type="entry name" value="REP-ASSOCIATED TYROSINE TRANSPOSASE"/>
    <property type="match status" value="1"/>
</dbReference>
<dbReference type="EMBL" id="CP028923">
    <property type="protein sequence ID" value="QCK15790.1"/>
    <property type="molecule type" value="Genomic_DNA"/>
</dbReference>
<dbReference type="InterPro" id="IPR002686">
    <property type="entry name" value="Transposase_17"/>
</dbReference>
<dbReference type="Gene3D" id="3.30.70.1290">
    <property type="entry name" value="Transposase IS200-like"/>
    <property type="match status" value="1"/>
</dbReference>
<reference evidence="2 3" key="1">
    <citation type="submission" date="2018-04" db="EMBL/GenBank/DDBJ databases">
        <title>Complete genome uncultured novel isolate.</title>
        <authorList>
            <person name="Merlino G."/>
        </authorList>
    </citation>
    <scope>NUCLEOTIDE SEQUENCE [LARGE SCALE GENOMIC DNA]</scope>
    <source>
        <strain evidence="3">R1DC9</strain>
    </source>
</reference>
<dbReference type="PANTHER" id="PTHR36966">
    <property type="entry name" value="REP-ASSOCIATED TYROSINE TRANSPOSASE"/>
    <property type="match status" value="1"/>
</dbReference>
<dbReference type="RefSeq" id="WP_137091386.1">
    <property type="nucleotide sequence ID" value="NZ_CP028923.1"/>
</dbReference>
<dbReference type="GO" id="GO:0006313">
    <property type="term" value="P:DNA transposition"/>
    <property type="evidence" value="ECO:0007669"/>
    <property type="project" value="InterPro"/>
</dbReference>
<dbReference type="KEGG" id="fpf:DCC35_14060"/>
<dbReference type="GO" id="GO:0043565">
    <property type="term" value="F:sequence-specific DNA binding"/>
    <property type="evidence" value="ECO:0007669"/>
    <property type="project" value="TreeGrafter"/>
</dbReference>
<accession>A0A4D7JQM0</accession>
<proteinExistence type="predicted"/>
<dbReference type="Proteomes" id="UP000298616">
    <property type="component" value="Chromosome"/>
</dbReference>
<evidence type="ECO:0000313" key="2">
    <source>
        <dbReference type="EMBL" id="QCK15790.1"/>
    </source>
</evidence>
<dbReference type="AlphaFoldDB" id="A0A4D7JQM0"/>
<dbReference type="Pfam" id="PF01797">
    <property type="entry name" value="Y1_Tnp"/>
    <property type="match status" value="1"/>
</dbReference>
<keyword evidence="3" id="KW-1185">Reference proteome</keyword>
<dbReference type="GO" id="GO:0004803">
    <property type="term" value="F:transposase activity"/>
    <property type="evidence" value="ECO:0007669"/>
    <property type="project" value="InterPro"/>
</dbReference>
<feature type="domain" description="Transposase IS200-like" evidence="1">
    <location>
        <begin position="9"/>
        <end position="149"/>
    </location>
</feature>
<sequence length="184" mass="21905">MSEKYKFNNPEGIYFVTCTVVFWIDLFTRKEYKHVLLDTLGYYQEKRGLIIHAYCIMPSHIHMIISSSRKEETLSAIMRDFKKLSNKRILSEIGRINESRSEWLLRAFNRVGSKLKRITTNKIWMDGNHPIELDNNKMIEQRLDYIHNNPVDAEIVDEAENYLYSSARDYYNYKKGLLKVELLL</sequence>
<dbReference type="InterPro" id="IPR036515">
    <property type="entry name" value="Transposase_17_sf"/>
</dbReference>
<evidence type="ECO:0000259" key="1">
    <source>
        <dbReference type="SMART" id="SM01321"/>
    </source>
</evidence>
<dbReference type="SUPFAM" id="SSF143422">
    <property type="entry name" value="Transposase IS200-like"/>
    <property type="match status" value="1"/>
</dbReference>
<dbReference type="NCBIfam" id="NF047646">
    <property type="entry name" value="REP_Tyr_transpos"/>
    <property type="match status" value="1"/>
</dbReference>
<evidence type="ECO:0000313" key="3">
    <source>
        <dbReference type="Proteomes" id="UP000298616"/>
    </source>
</evidence>
<dbReference type="SMART" id="SM01321">
    <property type="entry name" value="Y1_Tnp"/>
    <property type="match status" value="1"/>
</dbReference>
<name>A0A4D7JQM0_9BACT</name>
<dbReference type="InterPro" id="IPR052715">
    <property type="entry name" value="RAYT_transposase"/>
</dbReference>
<protein>
    <submittedName>
        <fullName evidence="2">Transposase</fullName>
    </submittedName>
</protein>
<gene>
    <name evidence="2" type="ORF">DCC35_14060</name>
</gene>